<sequence length="167" mass="17860">MNTPNPAEDVLAGQPMDADDERALALVRTHLAAADPVPSGLAERVKFAMTVASLEAEVAHIINEGAPAGTVRTTEYDRATTVTFESDGLSIMVTLEDADRGTTTVRGWVTAPGAEVELRERARSATTTADDEGRFVFEGVERGTVHLVIRRHDEPGARPVITPGIEI</sequence>
<accession>A0A8H9FT25</accession>
<protein>
    <recommendedName>
        <fullName evidence="3">Carboxypeptidase regulatory-like domain-containing protein</fullName>
    </recommendedName>
</protein>
<dbReference type="EMBL" id="BMEA01000001">
    <property type="protein sequence ID" value="GGB77107.1"/>
    <property type="molecule type" value="Genomic_DNA"/>
</dbReference>
<gene>
    <name evidence="1" type="ORF">GCM10011314_15930</name>
</gene>
<reference evidence="1" key="2">
    <citation type="submission" date="2020-09" db="EMBL/GenBank/DDBJ databases">
        <authorList>
            <person name="Sun Q."/>
            <person name="Zhou Y."/>
        </authorList>
    </citation>
    <scope>NUCLEOTIDE SEQUENCE</scope>
    <source>
        <strain evidence="1">CGMCC 1.10749</strain>
    </source>
</reference>
<evidence type="ECO:0000313" key="2">
    <source>
        <dbReference type="Proteomes" id="UP000628079"/>
    </source>
</evidence>
<evidence type="ECO:0008006" key="3">
    <source>
        <dbReference type="Google" id="ProtNLM"/>
    </source>
</evidence>
<evidence type="ECO:0000313" key="1">
    <source>
        <dbReference type="EMBL" id="GGB77107.1"/>
    </source>
</evidence>
<reference evidence="1" key="1">
    <citation type="journal article" date="2014" name="Int. J. Syst. Evol. Microbiol.">
        <title>Complete genome sequence of Corynebacterium casei LMG S-19264T (=DSM 44701T), isolated from a smear-ripened cheese.</title>
        <authorList>
            <consortium name="US DOE Joint Genome Institute (JGI-PGF)"/>
            <person name="Walter F."/>
            <person name="Albersmeier A."/>
            <person name="Kalinowski J."/>
            <person name="Ruckert C."/>
        </authorList>
    </citation>
    <scope>NUCLEOTIDE SEQUENCE</scope>
    <source>
        <strain evidence="1">CGMCC 1.10749</strain>
    </source>
</reference>
<dbReference type="RefSeq" id="WP_035948216.1">
    <property type="nucleotide sequence ID" value="NZ_BMEA01000001.1"/>
</dbReference>
<proteinExistence type="predicted"/>
<dbReference type="Proteomes" id="UP000628079">
    <property type="component" value="Unassembled WGS sequence"/>
</dbReference>
<organism evidence="1 2">
    <name type="scientific">Knoellia flava</name>
    <dbReference type="NCBI Taxonomy" id="913969"/>
    <lineage>
        <taxon>Bacteria</taxon>
        <taxon>Bacillati</taxon>
        <taxon>Actinomycetota</taxon>
        <taxon>Actinomycetes</taxon>
        <taxon>Micrococcales</taxon>
        <taxon>Intrasporangiaceae</taxon>
        <taxon>Knoellia</taxon>
    </lineage>
</organism>
<comment type="caution">
    <text evidence="1">The sequence shown here is derived from an EMBL/GenBank/DDBJ whole genome shotgun (WGS) entry which is preliminary data.</text>
</comment>
<dbReference type="AlphaFoldDB" id="A0A8H9FT25"/>
<name>A0A8H9FT25_9MICO</name>